<evidence type="ECO:0000256" key="3">
    <source>
        <dbReference type="ARBA" id="ARBA00023004"/>
    </source>
</evidence>
<dbReference type="EMBL" id="JBBUTH010000001">
    <property type="protein sequence ID" value="MEK8048660.1"/>
    <property type="molecule type" value="Genomic_DNA"/>
</dbReference>
<dbReference type="InterPro" id="IPR046867">
    <property type="entry name" value="AldOxase/xan_DH_MoCoBD2"/>
</dbReference>
<feature type="domain" description="Cytochrome c" evidence="6">
    <location>
        <begin position="1104"/>
        <end position="1192"/>
    </location>
</feature>
<protein>
    <submittedName>
        <fullName evidence="7">Molybdopterin cofactor-binding domain-containing protein</fullName>
    </submittedName>
</protein>
<dbReference type="PROSITE" id="PS51007">
    <property type="entry name" value="CYTC"/>
    <property type="match status" value="3"/>
</dbReference>
<evidence type="ECO:0000256" key="1">
    <source>
        <dbReference type="ARBA" id="ARBA00022617"/>
    </source>
</evidence>
<gene>
    <name evidence="7" type="ORF">AACH10_00225</name>
</gene>
<dbReference type="Proteomes" id="UP001365405">
    <property type="component" value="Unassembled WGS sequence"/>
</dbReference>
<evidence type="ECO:0000256" key="5">
    <source>
        <dbReference type="SAM" id="MobiDB-lite"/>
    </source>
</evidence>
<dbReference type="PANTHER" id="PTHR47495:SF1">
    <property type="entry name" value="BLL3820 PROTEIN"/>
    <property type="match status" value="1"/>
</dbReference>
<keyword evidence="8" id="KW-1185">Reference proteome</keyword>
<dbReference type="InterPro" id="IPR037165">
    <property type="entry name" value="AldOxase/xan_DH_Mopterin-bd_sf"/>
</dbReference>
<dbReference type="InterPro" id="IPR036856">
    <property type="entry name" value="Ald_Oxase/Xan_DH_a/b_sf"/>
</dbReference>
<feature type="domain" description="Cytochrome c" evidence="6">
    <location>
        <begin position="975"/>
        <end position="1083"/>
    </location>
</feature>
<dbReference type="InterPro" id="IPR052516">
    <property type="entry name" value="N-heterocyclic_Hydroxylase"/>
</dbReference>
<name>A0ABU9CEE4_9BURK</name>
<dbReference type="SUPFAM" id="SSF54665">
    <property type="entry name" value="CO dehydrogenase molybdoprotein N-domain-like"/>
    <property type="match status" value="1"/>
</dbReference>
<dbReference type="Pfam" id="PF13442">
    <property type="entry name" value="Cytochrome_CBB3"/>
    <property type="match status" value="1"/>
</dbReference>
<evidence type="ECO:0000256" key="4">
    <source>
        <dbReference type="PROSITE-ProRule" id="PRU00433"/>
    </source>
</evidence>
<dbReference type="RefSeq" id="WP_341408339.1">
    <property type="nucleotide sequence ID" value="NZ_JBBUTH010000001.1"/>
</dbReference>
<reference evidence="7 8" key="1">
    <citation type="submission" date="2024-04" db="EMBL/GenBank/DDBJ databases">
        <title>Novel species of the genus Ideonella isolated from streams.</title>
        <authorList>
            <person name="Lu H."/>
        </authorList>
    </citation>
    <scope>NUCLEOTIDE SEQUENCE [LARGE SCALE GENOMIC DNA]</scope>
    <source>
        <strain evidence="7 8">DXS22W</strain>
    </source>
</reference>
<dbReference type="SMART" id="SM01008">
    <property type="entry name" value="Ald_Xan_dh_C"/>
    <property type="match status" value="1"/>
</dbReference>
<evidence type="ECO:0000259" key="6">
    <source>
        <dbReference type="PROSITE" id="PS51007"/>
    </source>
</evidence>
<keyword evidence="2 4" id="KW-0479">Metal-binding</keyword>
<dbReference type="Pfam" id="PF00034">
    <property type="entry name" value="Cytochrom_C"/>
    <property type="match status" value="2"/>
</dbReference>
<evidence type="ECO:0000256" key="2">
    <source>
        <dbReference type="ARBA" id="ARBA00022723"/>
    </source>
</evidence>
<sequence>MSGTPRAEHWRSRADFRAAPGVLLVLRDPPAPPPPAKGQPPMVPGNPAEGPEILLALCDDAWLIGLAGHVDLGTGLATSLAQIAAEELDQPFERTRMLLGDTGRAPNQGPTIASSSIQIHAQPLRLAAAQARLWLLAEAARRWACDATALRTAAGAVHAPDGRVLDYAALVAGAHTELMLDTATPTKPVADYTLVGQSAPRVDLPAKVSGEAVYVHDVRRPGMLHGRVVRPPYAGVDAGDFVGRSLLHVDEGSIAHIPGIVKLVVIGDFVGIVAQREEQADAAMRALRITWAPFTPQPDLSDLAQAISANPATARVVSQQGDIDAALNGAAQRLDRSYVWPYQLHASIGPSCAVAEWHTEAQGQPSATVWAGTQNPHVLRADLAKLTGLADTAIDVVRLEASGCYGRNGADDVAADALLLARAVGTPVRVQLTREQEHAWEPKGAAQLMTVRGGLDAHGAPLAYDFATSYPSNGAPTLALLLTGAVPAVKQAFEMGDRTSVPPYGYPAQRITVNDMAPILRASWLRGVSALPNSFAHESYIDELAHAAGADPVAYRLQHLGDDRAAELLRATAAKAGWVPHTQPCAKPPEGAQGEWLQGQGVAYARYVHSKFPGYGAAWAAWVADVAVHRDTGEVHVKRVVVGQDQGLMVNPKGIEQQVHGNVLQTTSRALKERLAIEPATQLPESREWGSYPILSFREVPVVEVLLMPRPGEAPLGVGESASVPGTAAIANAIFDATGVRLRQPPFTPEVVRAAMHPLPAPQASASAAAPVADAAPAHPVADPQRRARPWWAVAGALAAGGLGLVASLAGWKPAIAPVQASAAGLYAPEVIERGRQLAAIGNCVACHTAEGGVPNAGGRAMHTPFGTVYTTNLTPDAATGIGAWSFSAFQRAMREGLSRDGRHLYPAFPYTAFSQTTDDDLQALYAYLMSQPAVAQAVPETRLAFPYNIRPLMAGWNALHLDAGPVAADPNRSAQWNRGAYLVNGLGHCGACHTPRDAQGAELSRSAYLAGAQVDGWEAPPLGALSKGPIPWTEDALTQYLRRGHHAHHGIAGGPMAEVVQALAQVNEADVRAMAHYLVSLQPDRPAVEAQAVVQAAAARQPQLLGPAQRLFDSACGACHHDGDGPQLLGLNQPLALNATLHSARPDNLVRTVIEGLQRPAFVEIGHMPAFGDALNDRQIAELAGWMRQRFAPQQPAWADLPATVARVRAEVQAEVARRAAASRGAVR</sequence>
<accession>A0ABU9CEE4</accession>
<feature type="domain" description="Cytochrome c" evidence="6">
    <location>
        <begin position="830"/>
        <end position="933"/>
    </location>
</feature>
<dbReference type="InterPro" id="IPR036909">
    <property type="entry name" value="Cyt_c-like_dom_sf"/>
</dbReference>
<dbReference type="Gene3D" id="1.10.760.10">
    <property type="entry name" value="Cytochrome c-like domain"/>
    <property type="match status" value="3"/>
</dbReference>
<dbReference type="SUPFAM" id="SSF56003">
    <property type="entry name" value="Molybdenum cofactor-binding domain"/>
    <property type="match status" value="2"/>
</dbReference>
<dbReference type="Gene3D" id="3.30.365.10">
    <property type="entry name" value="Aldehyde oxidase/xanthine dehydrogenase, molybdopterin binding domain"/>
    <property type="match status" value="4"/>
</dbReference>
<dbReference type="InterPro" id="IPR009056">
    <property type="entry name" value="Cyt_c-like_dom"/>
</dbReference>
<organism evidence="7 8">
    <name type="scientific">Pseudaquabacterium inlustre</name>
    <dbReference type="NCBI Taxonomy" id="2984192"/>
    <lineage>
        <taxon>Bacteria</taxon>
        <taxon>Pseudomonadati</taxon>
        <taxon>Pseudomonadota</taxon>
        <taxon>Betaproteobacteria</taxon>
        <taxon>Burkholderiales</taxon>
        <taxon>Sphaerotilaceae</taxon>
        <taxon>Pseudaquabacterium</taxon>
    </lineage>
</organism>
<feature type="compositionally biased region" description="Pro residues" evidence="5">
    <location>
        <begin position="29"/>
        <end position="44"/>
    </location>
</feature>
<comment type="caution">
    <text evidence="7">The sequence shown here is derived from an EMBL/GenBank/DDBJ whole genome shotgun (WGS) entry which is preliminary data.</text>
</comment>
<dbReference type="InterPro" id="IPR000674">
    <property type="entry name" value="Ald_Oxase/Xan_DH_a/b"/>
</dbReference>
<evidence type="ECO:0000313" key="7">
    <source>
        <dbReference type="EMBL" id="MEK8048660.1"/>
    </source>
</evidence>
<keyword evidence="1 4" id="KW-0349">Heme</keyword>
<feature type="region of interest" description="Disordered" evidence="5">
    <location>
        <begin position="25"/>
        <end position="47"/>
    </location>
</feature>
<dbReference type="Pfam" id="PF20256">
    <property type="entry name" value="MoCoBD_2"/>
    <property type="match status" value="2"/>
</dbReference>
<keyword evidence="3 4" id="KW-0408">Iron</keyword>
<dbReference type="PANTHER" id="PTHR47495">
    <property type="entry name" value="ALDEHYDE DEHYDROGENASE"/>
    <property type="match status" value="1"/>
</dbReference>
<dbReference type="Gene3D" id="3.90.1170.50">
    <property type="entry name" value="Aldehyde oxidase/xanthine dehydrogenase, a/b hammerhead"/>
    <property type="match status" value="1"/>
</dbReference>
<evidence type="ECO:0000313" key="8">
    <source>
        <dbReference type="Proteomes" id="UP001365405"/>
    </source>
</evidence>
<dbReference type="SUPFAM" id="SSF46626">
    <property type="entry name" value="Cytochrome c"/>
    <property type="match status" value="3"/>
</dbReference>
<proteinExistence type="predicted"/>
<dbReference type="InterPro" id="IPR008274">
    <property type="entry name" value="AldOxase/xan_DH_MoCoBD1"/>
</dbReference>
<dbReference type="Pfam" id="PF02738">
    <property type="entry name" value="MoCoBD_1"/>
    <property type="match status" value="1"/>
</dbReference>